<gene>
    <name evidence="1" type="ORF">acsn021_42010</name>
</gene>
<keyword evidence="2" id="KW-1185">Reference proteome</keyword>
<evidence type="ECO:0000313" key="2">
    <source>
        <dbReference type="Proteomes" id="UP000515561"/>
    </source>
</evidence>
<evidence type="ECO:0000313" key="1">
    <source>
        <dbReference type="EMBL" id="BCJ96632.1"/>
    </source>
</evidence>
<sequence>MQEKELRPPATIIERHIRLDVLNKYSKLIIHDLCIISFFVLKDFFEVLDLCKLVTVKYFSG</sequence>
<proteinExistence type="predicted"/>
<reference evidence="1 2" key="1">
    <citation type="journal article" date="2016" name="Int. J. Syst. Evol. Microbiol.">
        <title>Descriptions of Anaerotaenia torta gen. nov., sp. nov. and Anaerocolumna cellulosilytica gen. nov., sp. nov. isolated from a methanogenic reactor of cattle waste.</title>
        <authorList>
            <person name="Uek A."/>
            <person name="Ohtaki Y."/>
            <person name="Kaku N."/>
            <person name="Ueki K."/>
        </authorList>
    </citation>
    <scope>NUCLEOTIDE SEQUENCE [LARGE SCALE GENOMIC DNA]</scope>
    <source>
        <strain evidence="1 2">SN021</strain>
    </source>
</reference>
<organism evidence="1 2">
    <name type="scientific">Anaerocolumna cellulosilytica</name>
    <dbReference type="NCBI Taxonomy" id="433286"/>
    <lineage>
        <taxon>Bacteria</taxon>
        <taxon>Bacillati</taxon>
        <taxon>Bacillota</taxon>
        <taxon>Clostridia</taxon>
        <taxon>Lachnospirales</taxon>
        <taxon>Lachnospiraceae</taxon>
        <taxon>Anaerocolumna</taxon>
    </lineage>
</organism>
<dbReference type="AlphaFoldDB" id="A0A6S6RBP0"/>
<accession>A0A6S6RBP0</accession>
<dbReference type="EMBL" id="AP023367">
    <property type="protein sequence ID" value="BCJ96632.1"/>
    <property type="molecule type" value="Genomic_DNA"/>
</dbReference>
<dbReference type="Proteomes" id="UP000515561">
    <property type="component" value="Chromosome"/>
</dbReference>
<dbReference type="KEGG" id="acel:acsn021_42010"/>
<name>A0A6S6RBP0_9FIRM</name>
<protein>
    <submittedName>
        <fullName evidence="1">Uncharacterized protein</fullName>
    </submittedName>
</protein>